<accession>A0AAI8VSF8</accession>
<gene>
    <name evidence="3" type="ORF">KHLLAP_LOCUS10676</name>
</gene>
<dbReference type="Pfam" id="PF20174">
    <property type="entry name" value="DUF6540"/>
    <property type="match status" value="1"/>
</dbReference>
<dbReference type="InterPro" id="IPR046670">
    <property type="entry name" value="DUF6540"/>
</dbReference>
<feature type="chain" id="PRO_5042464891" evidence="2">
    <location>
        <begin position="17"/>
        <end position="176"/>
    </location>
</feature>
<dbReference type="EMBL" id="CAUWAG010000013">
    <property type="protein sequence ID" value="CAJ2510208.1"/>
    <property type="molecule type" value="Genomic_DNA"/>
</dbReference>
<keyword evidence="4" id="KW-1185">Reference proteome</keyword>
<comment type="caution">
    <text evidence="3">The sequence shown here is derived from an EMBL/GenBank/DDBJ whole genome shotgun (WGS) entry which is preliminary data.</text>
</comment>
<protein>
    <submittedName>
        <fullName evidence="3">Uu.00g061080.m01.CDS01</fullName>
    </submittedName>
</protein>
<organism evidence="3 4">
    <name type="scientific">Anthostomella pinea</name>
    <dbReference type="NCBI Taxonomy" id="933095"/>
    <lineage>
        <taxon>Eukaryota</taxon>
        <taxon>Fungi</taxon>
        <taxon>Dikarya</taxon>
        <taxon>Ascomycota</taxon>
        <taxon>Pezizomycotina</taxon>
        <taxon>Sordariomycetes</taxon>
        <taxon>Xylariomycetidae</taxon>
        <taxon>Xylariales</taxon>
        <taxon>Xylariaceae</taxon>
        <taxon>Anthostomella</taxon>
    </lineage>
</organism>
<evidence type="ECO:0000313" key="3">
    <source>
        <dbReference type="EMBL" id="CAJ2510208.1"/>
    </source>
</evidence>
<keyword evidence="2" id="KW-0732">Signal</keyword>
<feature type="region of interest" description="Disordered" evidence="1">
    <location>
        <begin position="114"/>
        <end position="137"/>
    </location>
</feature>
<name>A0AAI8VSF8_9PEZI</name>
<evidence type="ECO:0000313" key="4">
    <source>
        <dbReference type="Proteomes" id="UP001295740"/>
    </source>
</evidence>
<reference evidence="3" key="1">
    <citation type="submission" date="2023-10" db="EMBL/GenBank/DDBJ databases">
        <authorList>
            <person name="Hackl T."/>
        </authorList>
    </citation>
    <scope>NUCLEOTIDE SEQUENCE</scope>
</reference>
<evidence type="ECO:0000256" key="1">
    <source>
        <dbReference type="SAM" id="MobiDB-lite"/>
    </source>
</evidence>
<dbReference type="Proteomes" id="UP001295740">
    <property type="component" value="Unassembled WGS sequence"/>
</dbReference>
<evidence type="ECO:0000256" key="2">
    <source>
        <dbReference type="SAM" id="SignalP"/>
    </source>
</evidence>
<proteinExistence type="predicted"/>
<sequence length="176" mass="19787">MHHTLFVLVYPSRLFAAHWSFWLPYDDASNHIGDRVHVTGDRLGGFQYEYIRNYDVSEDDRHPKALPIGIVSDTHLSKASKDENLAPSEKGQQDAEHVAFNAFDEACREVPAPGPSFNKVNRSDAAKAPGAPPKKAEVKDCQWWIKEAASHMVKTGMLLSLEEEDGKESPIRLPRH</sequence>
<dbReference type="AlphaFoldDB" id="A0AAI8VSF8"/>
<feature type="signal peptide" evidence="2">
    <location>
        <begin position="1"/>
        <end position="16"/>
    </location>
</feature>